<proteinExistence type="inferred from homology"/>
<dbReference type="Pfam" id="PF00728">
    <property type="entry name" value="Glyco_hydro_20"/>
    <property type="match status" value="1"/>
</dbReference>
<comment type="catalytic activity">
    <reaction evidence="1">
        <text>Hydrolysis of terminal non-reducing N-acetyl-D-hexosamine residues in N-acetyl-beta-D-hexosaminides.</text>
        <dbReference type="EC" id="3.2.1.52"/>
    </reaction>
</comment>
<accession>A0ABN7B2U7</accession>
<feature type="domain" description="Glycoside hydrolase family 20 catalytic" evidence="5">
    <location>
        <begin position="55"/>
        <end position="215"/>
    </location>
</feature>
<protein>
    <recommendedName>
        <fullName evidence="3">beta-N-acetylhexosaminidase</fullName>
        <ecNumber evidence="3">3.2.1.52</ecNumber>
    </recommendedName>
</protein>
<name>A0ABN7B2U7_9HEMI</name>
<sequence length="488" mass="55163">MEGRLVVGPNRLVHLDLKRAPLKVDYLEKLFPQLKNWGATGLLIEWEDTFPYQGELTVIGSAGDCGRSKAPDPGGGAYTEDDVGRILQLADSNDLMVVPLVQTFGHLEFVLRHSKYAHLREVSKYPSSICPSHPETMLLITSMIDQVIAMMPKSLQFFHIGADEVWHLGMCSLCSEQDKFTVLMNHLLSILRYFKERYPDVRPIMWDDMLRNVPTHLIKEYCISDLVDLMVWYYEPAPFFHVPEDLWAKYSQTFGKLWVASAFKGATGPCQILPVLQHHISNHEQWLSLLNSQSSCLILGIALTGWSRYDHYATLCELMPAAIPSLALCLKIATTGSYDEDVFKLVATSLGYTGPVMPSMNPHPRPQAVAAELNFPGWKIHTGIEWYANLRGKHQAVMSSDQVNAWLNPWQLKHNFTNPMQINGLVSRLFDLGQEWEALESYLTKHMAEAYYDSTIDEWLATLVHPLKNAAKQLYRSGDKQLGPSSGS</sequence>
<evidence type="ECO:0000256" key="2">
    <source>
        <dbReference type="ARBA" id="ARBA00006285"/>
    </source>
</evidence>
<dbReference type="EC" id="3.2.1.52" evidence="3"/>
<evidence type="ECO:0000256" key="3">
    <source>
        <dbReference type="ARBA" id="ARBA00012663"/>
    </source>
</evidence>
<gene>
    <name evidence="6" type="ORF">NTJ_11551</name>
</gene>
<comment type="similarity">
    <text evidence="2">Belongs to the glycosyl hydrolase 20 family.</text>
</comment>
<evidence type="ECO:0000313" key="7">
    <source>
        <dbReference type="Proteomes" id="UP001307889"/>
    </source>
</evidence>
<dbReference type="EMBL" id="AP028917">
    <property type="protein sequence ID" value="BES98736.1"/>
    <property type="molecule type" value="Genomic_DNA"/>
</dbReference>
<organism evidence="6 7">
    <name type="scientific">Nesidiocoris tenuis</name>
    <dbReference type="NCBI Taxonomy" id="355587"/>
    <lineage>
        <taxon>Eukaryota</taxon>
        <taxon>Metazoa</taxon>
        <taxon>Ecdysozoa</taxon>
        <taxon>Arthropoda</taxon>
        <taxon>Hexapoda</taxon>
        <taxon>Insecta</taxon>
        <taxon>Pterygota</taxon>
        <taxon>Neoptera</taxon>
        <taxon>Paraneoptera</taxon>
        <taxon>Hemiptera</taxon>
        <taxon>Heteroptera</taxon>
        <taxon>Panheteroptera</taxon>
        <taxon>Cimicomorpha</taxon>
        <taxon>Miridae</taxon>
        <taxon>Dicyphina</taxon>
        <taxon>Nesidiocoris</taxon>
    </lineage>
</organism>
<dbReference type="PANTHER" id="PTHR21040">
    <property type="entry name" value="BCDNA.GH04120"/>
    <property type="match status" value="1"/>
</dbReference>
<dbReference type="InterPro" id="IPR015883">
    <property type="entry name" value="Glyco_hydro_20_cat"/>
</dbReference>
<evidence type="ECO:0000256" key="4">
    <source>
        <dbReference type="ARBA" id="ARBA00022801"/>
    </source>
</evidence>
<evidence type="ECO:0000313" key="6">
    <source>
        <dbReference type="EMBL" id="BES98736.1"/>
    </source>
</evidence>
<dbReference type="SUPFAM" id="SSF51445">
    <property type="entry name" value="(Trans)glycosidases"/>
    <property type="match status" value="1"/>
</dbReference>
<dbReference type="InterPro" id="IPR038901">
    <property type="entry name" value="HEXDC-like"/>
</dbReference>
<keyword evidence="4 6" id="KW-0378">Hydrolase</keyword>
<reference evidence="6 7" key="1">
    <citation type="submission" date="2023-09" db="EMBL/GenBank/DDBJ databases">
        <title>Nesidiocoris tenuis whole genome shotgun sequence.</title>
        <authorList>
            <person name="Shibata T."/>
            <person name="Shimoda M."/>
            <person name="Kobayashi T."/>
            <person name="Uehara T."/>
        </authorList>
    </citation>
    <scope>NUCLEOTIDE SEQUENCE [LARGE SCALE GENOMIC DNA]</scope>
    <source>
        <strain evidence="6 7">Japan</strain>
    </source>
</reference>
<dbReference type="Proteomes" id="UP001307889">
    <property type="component" value="Chromosome 9"/>
</dbReference>
<dbReference type="InterPro" id="IPR017853">
    <property type="entry name" value="GH"/>
</dbReference>
<dbReference type="GO" id="GO:0016787">
    <property type="term" value="F:hydrolase activity"/>
    <property type="evidence" value="ECO:0007669"/>
    <property type="project" value="UniProtKB-KW"/>
</dbReference>
<dbReference type="Gene3D" id="3.20.20.80">
    <property type="entry name" value="Glycosidases"/>
    <property type="match status" value="1"/>
</dbReference>
<evidence type="ECO:0000259" key="5">
    <source>
        <dbReference type="Pfam" id="PF00728"/>
    </source>
</evidence>
<dbReference type="CDD" id="cd06565">
    <property type="entry name" value="GH20_GcnA-like"/>
    <property type="match status" value="1"/>
</dbReference>
<keyword evidence="7" id="KW-1185">Reference proteome</keyword>
<evidence type="ECO:0000256" key="1">
    <source>
        <dbReference type="ARBA" id="ARBA00001231"/>
    </source>
</evidence>
<dbReference type="PANTHER" id="PTHR21040:SF8">
    <property type="entry name" value="BCDNA.GH04120"/>
    <property type="match status" value="1"/>
</dbReference>